<organism evidence="1 2">
    <name type="scientific">Penicillium frequentans</name>
    <dbReference type="NCBI Taxonomy" id="3151616"/>
    <lineage>
        <taxon>Eukaryota</taxon>
        <taxon>Fungi</taxon>
        <taxon>Dikarya</taxon>
        <taxon>Ascomycota</taxon>
        <taxon>Pezizomycotina</taxon>
        <taxon>Eurotiomycetes</taxon>
        <taxon>Eurotiomycetidae</taxon>
        <taxon>Eurotiales</taxon>
        <taxon>Aspergillaceae</taxon>
        <taxon>Penicillium</taxon>
    </lineage>
</organism>
<reference evidence="1 2" key="1">
    <citation type="journal article" date="2023" name="IMA Fungus">
        <title>Comparative genomic study of the Penicillium genus elucidates a diverse pangenome and 15 lateral gene transfer events.</title>
        <authorList>
            <person name="Petersen C."/>
            <person name="Sorensen T."/>
            <person name="Nielsen M.R."/>
            <person name="Sondergaard T.E."/>
            <person name="Sorensen J.L."/>
            <person name="Fitzpatrick D.A."/>
            <person name="Frisvad J.C."/>
            <person name="Nielsen K.L."/>
        </authorList>
    </citation>
    <scope>NUCLEOTIDE SEQUENCE [LARGE SCALE GENOMIC DNA]</scope>
    <source>
        <strain evidence="1 2">IBT 35679</strain>
    </source>
</reference>
<dbReference type="EMBL" id="JAQIZZ010000002">
    <property type="protein sequence ID" value="KAJ5552137.1"/>
    <property type="molecule type" value="Genomic_DNA"/>
</dbReference>
<comment type="caution">
    <text evidence="1">The sequence shown here is derived from an EMBL/GenBank/DDBJ whole genome shotgun (WGS) entry which is preliminary data.</text>
</comment>
<evidence type="ECO:0000313" key="1">
    <source>
        <dbReference type="EMBL" id="KAJ5552137.1"/>
    </source>
</evidence>
<name>A0AAD6D1W5_9EURO</name>
<gene>
    <name evidence="1" type="ORF">N7494_001515</name>
</gene>
<sequence>MDGGSYASSSMVLLADVCMAEPSRVSKDLPNDEGQLFTFVLLAKILPGHDLCTAFAWPRFVLVVGPGFQTFARTDDFQRPVIPTTILDSELIHYLGRVQSTGSRIPFWQGGGGMNEADRGGCKEVSA</sequence>
<accession>A0AAD6D1W5</accession>
<keyword evidence="2" id="KW-1185">Reference proteome</keyword>
<evidence type="ECO:0000313" key="2">
    <source>
        <dbReference type="Proteomes" id="UP001220324"/>
    </source>
</evidence>
<protein>
    <submittedName>
        <fullName evidence="1">Uncharacterized protein</fullName>
    </submittedName>
</protein>
<dbReference type="AlphaFoldDB" id="A0AAD6D1W5"/>
<proteinExistence type="predicted"/>
<dbReference type="Proteomes" id="UP001220324">
    <property type="component" value="Unassembled WGS sequence"/>
</dbReference>